<evidence type="ECO:0000313" key="1">
    <source>
        <dbReference type="EMBL" id="KAK6991965.1"/>
    </source>
</evidence>
<evidence type="ECO:0000313" key="2">
    <source>
        <dbReference type="Proteomes" id="UP001362999"/>
    </source>
</evidence>
<accession>A0AAV9ZSY6</accession>
<comment type="caution">
    <text evidence="1">The sequence shown here is derived from an EMBL/GenBank/DDBJ whole genome shotgun (WGS) entry which is preliminary data.</text>
</comment>
<keyword evidence="2" id="KW-1185">Reference proteome</keyword>
<name>A0AAV9ZSY6_9AGAR</name>
<proteinExistence type="predicted"/>
<reference evidence="1 2" key="1">
    <citation type="journal article" date="2024" name="J Genomics">
        <title>Draft genome sequencing and assembly of Favolaschia claudopus CIRM-BRFM 2984 isolated from oak limbs.</title>
        <authorList>
            <person name="Navarro D."/>
            <person name="Drula E."/>
            <person name="Chaduli D."/>
            <person name="Cazenave R."/>
            <person name="Ahrendt S."/>
            <person name="Wang J."/>
            <person name="Lipzen A."/>
            <person name="Daum C."/>
            <person name="Barry K."/>
            <person name="Grigoriev I.V."/>
            <person name="Favel A."/>
            <person name="Rosso M.N."/>
            <person name="Martin F."/>
        </authorList>
    </citation>
    <scope>NUCLEOTIDE SEQUENCE [LARGE SCALE GENOMIC DNA]</scope>
    <source>
        <strain evidence="1 2">CIRM-BRFM 2984</strain>
    </source>
</reference>
<protein>
    <submittedName>
        <fullName evidence="1">Uncharacterized protein</fullName>
    </submittedName>
</protein>
<dbReference type="AlphaFoldDB" id="A0AAV9ZSY6"/>
<dbReference type="EMBL" id="JAWWNJ010000114">
    <property type="protein sequence ID" value="KAK6991965.1"/>
    <property type="molecule type" value="Genomic_DNA"/>
</dbReference>
<feature type="non-terminal residue" evidence="1">
    <location>
        <position position="294"/>
    </location>
</feature>
<sequence>MQLPTKLYKTGEQLPFANIKAPYPGNFDFDAFTVEPLPMKNLSPALAVRNLYNVHTETANMRSGLLTEMARAAALANDSDVPDVGPPLKALYAFTTDEVEACVSTPEIYEALKPACLVLTSAVAFERARRAKLSQPTMSLQGGLESVKTGLKTRSGFAVPDAIIAAMILRKPVPFLAVTTPALRAFSLGQREFPTKSSPITAFGGKPRPYFDAAAFLGPGGESYPTDLADILDAHENLVLIAEYITPETSSPGSNLADHLRRHIDYIRTIVSPEFKNDRWVKWSAMRMAEMIGS</sequence>
<gene>
    <name evidence="1" type="ORF">R3P38DRAFT_2571568</name>
</gene>
<dbReference type="Proteomes" id="UP001362999">
    <property type="component" value="Unassembled WGS sequence"/>
</dbReference>
<organism evidence="1 2">
    <name type="scientific">Favolaschia claudopus</name>
    <dbReference type="NCBI Taxonomy" id="2862362"/>
    <lineage>
        <taxon>Eukaryota</taxon>
        <taxon>Fungi</taxon>
        <taxon>Dikarya</taxon>
        <taxon>Basidiomycota</taxon>
        <taxon>Agaricomycotina</taxon>
        <taxon>Agaricomycetes</taxon>
        <taxon>Agaricomycetidae</taxon>
        <taxon>Agaricales</taxon>
        <taxon>Marasmiineae</taxon>
        <taxon>Mycenaceae</taxon>
        <taxon>Favolaschia</taxon>
    </lineage>
</organism>